<feature type="transmembrane region" description="Helical" evidence="6">
    <location>
        <begin position="144"/>
        <end position="163"/>
    </location>
</feature>
<organism evidence="7 8">
    <name type="scientific">Suillus luteus UH-Slu-Lm8-n1</name>
    <dbReference type="NCBI Taxonomy" id="930992"/>
    <lineage>
        <taxon>Eukaryota</taxon>
        <taxon>Fungi</taxon>
        <taxon>Dikarya</taxon>
        <taxon>Basidiomycota</taxon>
        <taxon>Agaricomycotina</taxon>
        <taxon>Agaricomycetes</taxon>
        <taxon>Agaricomycetidae</taxon>
        <taxon>Boletales</taxon>
        <taxon>Suillineae</taxon>
        <taxon>Suillaceae</taxon>
        <taxon>Suillus</taxon>
    </lineage>
</organism>
<gene>
    <name evidence="7" type="ORF">CY34DRAFT_798867</name>
</gene>
<name>A0A0D0BY26_9AGAM</name>
<reference evidence="8" key="2">
    <citation type="submission" date="2015-01" db="EMBL/GenBank/DDBJ databases">
        <title>Evolutionary Origins and Diversification of the Mycorrhizal Mutualists.</title>
        <authorList>
            <consortium name="DOE Joint Genome Institute"/>
            <consortium name="Mycorrhizal Genomics Consortium"/>
            <person name="Kohler A."/>
            <person name="Kuo A."/>
            <person name="Nagy L.G."/>
            <person name="Floudas D."/>
            <person name="Copeland A."/>
            <person name="Barry K.W."/>
            <person name="Cichocki N."/>
            <person name="Veneault-Fourrey C."/>
            <person name="LaButti K."/>
            <person name="Lindquist E.A."/>
            <person name="Lipzen A."/>
            <person name="Lundell T."/>
            <person name="Morin E."/>
            <person name="Murat C."/>
            <person name="Riley R."/>
            <person name="Ohm R."/>
            <person name="Sun H."/>
            <person name="Tunlid A."/>
            <person name="Henrissat B."/>
            <person name="Grigoriev I.V."/>
            <person name="Hibbett D.S."/>
            <person name="Martin F."/>
        </authorList>
    </citation>
    <scope>NUCLEOTIDE SEQUENCE [LARGE SCALE GENOMIC DNA]</scope>
    <source>
        <strain evidence="8">UH-Slu-Lm8-n1</strain>
    </source>
</reference>
<dbReference type="GO" id="GO:0016020">
    <property type="term" value="C:membrane"/>
    <property type="evidence" value="ECO:0007669"/>
    <property type="project" value="UniProtKB-SubCell"/>
</dbReference>
<dbReference type="EMBL" id="KN835143">
    <property type="protein sequence ID" value="KIK47773.1"/>
    <property type="molecule type" value="Genomic_DNA"/>
</dbReference>
<keyword evidence="4 6" id="KW-0472">Membrane</keyword>
<comment type="subcellular location">
    <subcellularLocation>
        <location evidence="1">Membrane</location>
        <topology evidence="1">Multi-pass membrane protein</topology>
    </subcellularLocation>
</comment>
<dbReference type="Proteomes" id="UP000054485">
    <property type="component" value="Unassembled WGS sequence"/>
</dbReference>
<evidence type="ECO:0000256" key="2">
    <source>
        <dbReference type="ARBA" id="ARBA00022692"/>
    </source>
</evidence>
<protein>
    <submittedName>
        <fullName evidence="7">Uncharacterized protein</fullName>
    </submittedName>
</protein>
<evidence type="ECO:0000256" key="4">
    <source>
        <dbReference type="ARBA" id="ARBA00023136"/>
    </source>
</evidence>
<evidence type="ECO:0000313" key="7">
    <source>
        <dbReference type="EMBL" id="KIK47773.1"/>
    </source>
</evidence>
<accession>A0A0D0BY26</accession>
<evidence type="ECO:0000256" key="6">
    <source>
        <dbReference type="SAM" id="Phobius"/>
    </source>
</evidence>
<reference evidence="7 8" key="1">
    <citation type="submission" date="2014-04" db="EMBL/GenBank/DDBJ databases">
        <authorList>
            <consortium name="DOE Joint Genome Institute"/>
            <person name="Kuo A."/>
            <person name="Ruytinx J."/>
            <person name="Rineau F."/>
            <person name="Colpaert J."/>
            <person name="Kohler A."/>
            <person name="Nagy L.G."/>
            <person name="Floudas D."/>
            <person name="Copeland A."/>
            <person name="Barry K.W."/>
            <person name="Cichocki N."/>
            <person name="Veneault-Fourrey C."/>
            <person name="LaButti K."/>
            <person name="Lindquist E.A."/>
            <person name="Lipzen A."/>
            <person name="Lundell T."/>
            <person name="Morin E."/>
            <person name="Murat C."/>
            <person name="Sun H."/>
            <person name="Tunlid A."/>
            <person name="Henrissat B."/>
            <person name="Grigoriev I.V."/>
            <person name="Hibbett D.S."/>
            <person name="Martin F."/>
            <person name="Nordberg H.P."/>
            <person name="Cantor M.N."/>
            <person name="Hua S.X."/>
        </authorList>
    </citation>
    <scope>NUCLEOTIDE SEQUENCE [LARGE SCALE GENOMIC DNA]</scope>
    <source>
        <strain evidence="7 8">UH-Slu-Lm8-n1</strain>
    </source>
</reference>
<sequence length="189" mass="21115">MSSSFASSFAPYTPPPDDSSYRSAPSPSSKARPWFPVHSSRGTEISYQSGGLPTFNSSISGQEDIDIREDVLQNQWETSYGMRVDVLSALAYILGPISALILLVLETHNDYVRFHAYQSALLMTPLLFVRISASLLGFPPWMRSFFTIAFALFAFFMSVRAYLGASRGGLARYHLPRIGPLAERWVFEE</sequence>
<proteinExistence type="predicted"/>
<feature type="region of interest" description="Disordered" evidence="5">
    <location>
        <begin position="1"/>
        <end position="35"/>
    </location>
</feature>
<keyword evidence="2 6" id="KW-0812">Transmembrane</keyword>
<evidence type="ECO:0000256" key="3">
    <source>
        <dbReference type="ARBA" id="ARBA00022989"/>
    </source>
</evidence>
<feature type="transmembrane region" description="Helical" evidence="6">
    <location>
        <begin position="117"/>
        <end position="138"/>
    </location>
</feature>
<dbReference type="InParanoid" id="A0A0D0BY26"/>
<dbReference type="HOGENOM" id="CLU_095018_1_1_1"/>
<evidence type="ECO:0000313" key="8">
    <source>
        <dbReference type="Proteomes" id="UP000054485"/>
    </source>
</evidence>
<dbReference type="PANTHER" id="PTHR36460:SF1">
    <property type="entry name" value="UPF0132 DOMAIN PROTEIN (AFU_ORTHOLOGUE AFUA_3G10255)"/>
    <property type="match status" value="1"/>
</dbReference>
<keyword evidence="8" id="KW-1185">Reference proteome</keyword>
<evidence type="ECO:0000256" key="1">
    <source>
        <dbReference type="ARBA" id="ARBA00004141"/>
    </source>
</evidence>
<feature type="transmembrane region" description="Helical" evidence="6">
    <location>
        <begin position="86"/>
        <end position="105"/>
    </location>
</feature>
<keyword evidence="3 6" id="KW-1133">Transmembrane helix</keyword>
<dbReference type="PANTHER" id="PTHR36460">
    <property type="entry name" value="UPF0132 DOMAIN PROTEIN (AFU_ORTHOLOGUE AFUA_3G10255)"/>
    <property type="match status" value="1"/>
</dbReference>
<evidence type="ECO:0000256" key="5">
    <source>
        <dbReference type="SAM" id="MobiDB-lite"/>
    </source>
</evidence>
<feature type="compositionally biased region" description="Low complexity" evidence="5">
    <location>
        <begin position="21"/>
        <end position="33"/>
    </location>
</feature>
<dbReference type="AlphaFoldDB" id="A0A0D0BY26"/>
<dbReference type="OrthoDB" id="5546837at2759"/>
<dbReference type="STRING" id="930992.A0A0D0BY26"/>